<feature type="transmembrane region" description="Helical" evidence="6">
    <location>
        <begin position="501"/>
        <end position="517"/>
    </location>
</feature>
<dbReference type="NCBIfam" id="TIGR00297">
    <property type="entry name" value="TIGR00297 family protein"/>
    <property type="match status" value="1"/>
</dbReference>
<accession>K0R0B2</accession>
<dbReference type="PANTHER" id="PTHR13353:SF5">
    <property type="entry name" value="TRANSMEMBRANE PROTEIN 19"/>
    <property type="match status" value="1"/>
</dbReference>
<sequence length="523" mass="55401">MSLTIRQQVAARPGCLYSNEPREVSFKAGALFSFPLHSTLYDEDAAQIRIPKNVKLSLNTASVDRKQMADFLKIGIVHGVTLKISSEENGALLPIWTFDKERSADHCQTGLGLNIEGPRIIRLAAVTDKGFKKGTPLDVHVFGFARPVRRRVTPGVEGTAVLCQHRASAGFGVAFSFVPVTMKHRRKLLAAVIAVIVPCGAFIVPSASTNGAKTPMRSVAVRQKTPMRSVAVRQQLPHPQPTTRLNLALVPPPILSTDVGSCFGLFASSGSVPLVSSALLNAILFFALRRKLLTALTPEGFAHSLALGTMLWAAGGWRVWSVCVLYLFLGQAVTKVGFEEKDALGIAEGRGGRRGAENVWGSAMTATLCAAGAAQSFMRGDSFLGIEGAAWILGYVSSLATKLADTFGSEIGKAYGKSTFLITTLRRVPRGTDGAVSLEGTVATAVGGAILASYACFGVGLISVQGIAVATVSAFLATLVESLIGATLQGKESLEWMTNEVVNFINTLVGAALAILIKKKTFL</sequence>
<evidence type="ECO:0008006" key="9">
    <source>
        <dbReference type="Google" id="ProtNLM"/>
    </source>
</evidence>
<comment type="caution">
    <text evidence="7">The sequence shown here is derived from an EMBL/GenBank/DDBJ whole genome shotgun (WGS) entry which is preliminary data.</text>
</comment>
<dbReference type="eggNOG" id="ENOG502QU2J">
    <property type="taxonomic scope" value="Eukaryota"/>
</dbReference>
<evidence type="ECO:0000256" key="6">
    <source>
        <dbReference type="SAM" id="Phobius"/>
    </source>
</evidence>
<evidence type="ECO:0000256" key="1">
    <source>
        <dbReference type="ARBA" id="ARBA00004141"/>
    </source>
</evidence>
<evidence type="ECO:0000313" key="8">
    <source>
        <dbReference type="Proteomes" id="UP000266841"/>
    </source>
</evidence>
<reference evidence="7 8" key="1">
    <citation type="journal article" date="2012" name="Genome Biol.">
        <title>Genome and low-iron response of an oceanic diatom adapted to chronic iron limitation.</title>
        <authorList>
            <person name="Lommer M."/>
            <person name="Specht M."/>
            <person name="Roy A.S."/>
            <person name="Kraemer L."/>
            <person name="Andreson R."/>
            <person name="Gutowska M.A."/>
            <person name="Wolf J."/>
            <person name="Bergner S.V."/>
            <person name="Schilhabel M.B."/>
            <person name="Klostermeier U.C."/>
            <person name="Beiko R.G."/>
            <person name="Rosenstiel P."/>
            <person name="Hippler M."/>
            <person name="Laroche J."/>
        </authorList>
    </citation>
    <scope>NUCLEOTIDE SEQUENCE [LARGE SCALE GENOMIC DNA]</scope>
    <source>
        <strain evidence="7 8">CCMP1005</strain>
    </source>
</reference>
<gene>
    <name evidence="7" type="ORF">THAOC_37377</name>
</gene>
<feature type="transmembrane region" description="Helical" evidence="6">
    <location>
        <begin position="263"/>
        <end position="288"/>
    </location>
</feature>
<dbReference type="Pfam" id="PF01940">
    <property type="entry name" value="DUF92"/>
    <property type="match status" value="1"/>
</dbReference>
<dbReference type="InterPro" id="IPR002794">
    <property type="entry name" value="DUF92_TMEM19"/>
</dbReference>
<evidence type="ECO:0000256" key="4">
    <source>
        <dbReference type="ARBA" id="ARBA00022989"/>
    </source>
</evidence>
<dbReference type="OrthoDB" id="30881at2759"/>
<keyword evidence="4 6" id="KW-1133">Transmembrane helix</keyword>
<feature type="transmembrane region" description="Helical" evidence="6">
    <location>
        <begin position="300"/>
        <end position="320"/>
    </location>
</feature>
<dbReference type="Proteomes" id="UP000266841">
    <property type="component" value="Unassembled WGS sequence"/>
</dbReference>
<organism evidence="7 8">
    <name type="scientific">Thalassiosira oceanica</name>
    <name type="common">Marine diatom</name>
    <dbReference type="NCBI Taxonomy" id="159749"/>
    <lineage>
        <taxon>Eukaryota</taxon>
        <taxon>Sar</taxon>
        <taxon>Stramenopiles</taxon>
        <taxon>Ochrophyta</taxon>
        <taxon>Bacillariophyta</taxon>
        <taxon>Coscinodiscophyceae</taxon>
        <taxon>Thalassiosirophycidae</taxon>
        <taxon>Thalassiosirales</taxon>
        <taxon>Thalassiosiraceae</taxon>
        <taxon>Thalassiosira</taxon>
    </lineage>
</organism>
<evidence type="ECO:0000256" key="3">
    <source>
        <dbReference type="ARBA" id="ARBA00022692"/>
    </source>
</evidence>
<dbReference type="GO" id="GO:0016020">
    <property type="term" value="C:membrane"/>
    <property type="evidence" value="ECO:0007669"/>
    <property type="project" value="UniProtKB-SubCell"/>
</dbReference>
<feature type="transmembrane region" description="Helical" evidence="6">
    <location>
        <begin position="188"/>
        <end position="208"/>
    </location>
</feature>
<protein>
    <recommendedName>
        <fullName evidence="9">DUF92 domain-containing protein</fullName>
    </recommendedName>
</protein>
<evidence type="ECO:0000256" key="5">
    <source>
        <dbReference type="ARBA" id="ARBA00023136"/>
    </source>
</evidence>
<keyword evidence="3 6" id="KW-0812">Transmembrane</keyword>
<comment type="similarity">
    <text evidence="2">Belongs to the TMEM19 family.</text>
</comment>
<feature type="transmembrane region" description="Helical" evidence="6">
    <location>
        <begin position="469"/>
        <end position="489"/>
    </location>
</feature>
<name>K0R0B2_THAOC</name>
<comment type="subcellular location">
    <subcellularLocation>
        <location evidence="1">Membrane</location>
        <topology evidence="1">Multi-pass membrane protein</topology>
    </subcellularLocation>
</comment>
<proteinExistence type="inferred from homology"/>
<dbReference type="PANTHER" id="PTHR13353">
    <property type="entry name" value="TRANSMEMBRANE PROTEIN 19"/>
    <property type="match status" value="1"/>
</dbReference>
<evidence type="ECO:0000256" key="2">
    <source>
        <dbReference type="ARBA" id="ARBA00009012"/>
    </source>
</evidence>
<dbReference type="EMBL" id="AGNL01050158">
    <property type="protein sequence ID" value="EJK44114.1"/>
    <property type="molecule type" value="Genomic_DNA"/>
</dbReference>
<keyword evidence="8" id="KW-1185">Reference proteome</keyword>
<evidence type="ECO:0000313" key="7">
    <source>
        <dbReference type="EMBL" id="EJK44114.1"/>
    </source>
</evidence>
<dbReference type="AlphaFoldDB" id="K0R0B2"/>
<feature type="transmembrane region" description="Helical" evidence="6">
    <location>
        <begin position="442"/>
        <end position="462"/>
    </location>
</feature>
<keyword evidence="5 6" id="KW-0472">Membrane</keyword>